<reference evidence="1" key="1">
    <citation type="submission" date="2021-08" db="EMBL/GenBank/DDBJ databases">
        <title>The first chromosome-level gecko genome reveals the dynamic sex chromosomes of Neotropical dwarf geckos (Sphaerodactylidae: Sphaerodactylus).</title>
        <authorList>
            <person name="Pinto B.J."/>
            <person name="Keating S.E."/>
            <person name="Gamble T."/>
        </authorList>
    </citation>
    <scope>NUCLEOTIDE SEQUENCE</scope>
    <source>
        <strain evidence="1">TG3544</strain>
    </source>
</reference>
<evidence type="ECO:0000313" key="1">
    <source>
        <dbReference type="EMBL" id="KAH7997103.1"/>
    </source>
</evidence>
<protein>
    <submittedName>
        <fullName evidence="1">Uncharacterized protein</fullName>
    </submittedName>
</protein>
<accession>A0ACB8EWG8</accession>
<gene>
    <name evidence="1" type="ORF">K3G42_013361</name>
</gene>
<keyword evidence="2" id="KW-1185">Reference proteome</keyword>
<dbReference type="EMBL" id="CM037628">
    <property type="protein sequence ID" value="KAH7997103.1"/>
    <property type="molecule type" value="Genomic_DNA"/>
</dbReference>
<comment type="caution">
    <text evidence="1">The sequence shown here is derived from an EMBL/GenBank/DDBJ whole genome shotgun (WGS) entry which is preliminary data.</text>
</comment>
<organism evidence="1 2">
    <name type="scientific">Sphaerodactylus townsendi</name>
    <dbReference type="NCBI Taxonomy" id="933632"/>
    <lineage>
        <taxon>Eukaryota</taxon>
        <taxon>Metazoa</taxon>
        <taxon>Chordata</taxon>
        <taxon>Craniata</taxon>
        <taxon>Vertebrata</taxon>
        <taxon>Euteleostomi</taxon>
        <taxon>Lepidosauria</taxon>
        <taxon>Squamata</taxon>
        <taxon>Bifurcata</taxon>
        <taxon>Gekkota</taxon>
        <taxon>Sphaerodactylidae</taxon>
        <taxon>Sphaerodactylus</taxon>
    </lineage>
</organism>
<evidence type="ECO:0000313" key="2">
    <source>
        <dbReference type="Proteomes" id="UP000827872"/>
    </source>
</evidence>
<sequence>MQIFPEVHSYLNIVISCSSKVWLYLFLSPKRRTEREGKEMELIEIFLILLSFAPGSFSSPRLTQYGPAMLKPGGSFKVTCVVSGVQVSAHYWFWARQLPREREARESARDTSRDNCKCMEPPVAMHPAFSTRITK</sequence>
<dbReference type="Proteomes" id="UP000827872">
    <property type="component" value="Linkage Group LG15"/>
</dbReference>
<name>A0ACB8EWG8_9SAUR</name>
<proteinExistence type="predicted"/>